<evidence type="ECO:0000256" key="1">
    <source>
        <dbReference type="SAM" id="MobiDB-lite"/>
    </source>
</evidence>
<name>A0A4Y7SEH2_COPMI</name>
<dbReference type="AlphaFoldDB" id="A0A4Y7SEH2"/>
<dbReference type="EMBL" id="QPFP01000162">
    <property type="protein sequence ID" value="TEB19944.1"/>
    <property type="molecule type" value="Genomic_DNA"/>
</dbReference>
<keyword evidence="3" id="KW-1185">Reference proteome</keyword>
<protein>
    <submittedName>
        <fullName evidence="2">Uncharacterized protein</fullName>
    </submittedName>
</protein>
<dbReference type="Proteomes" id="UP000298030">
    <property type="component" value="Unassembled WGS sequence"/>
</dbReference>
<evidence type="ECO:0000313" key="3">
    <source>
        <dbReference type="Proteomes" id="UP000298030"/>
    </source>
</evidence>
<feature type="compositionally biased region" description="Basic residues" evidence="1">
    <location>
        <begin position="122"/>
        <end position="134"/>
    </location>
</feature>
<comment type="caution">
    <text evidence="2">The sequence shown here is derived from an EMBL/GenBank/DDBJ whole genome shotgun (WGS) entry which is preliminary data.</text>
</comment>
<gene>
    <name evidence="2" type="ORF">FA13DRAFT_297394</name>
</gene>
<accession>A0A4Y7SEH2</accession>
<reference evidence="2 3" key="1">
    <citation type="journal article" date="2019" name="Nat. Ecol. Evol.">
        <title>Megaphylogeny resolves global patterns of mushroom evolution.</title>
        <authorList>
            <person name="Varga T."/>
            <person name="Krizsan K."/>
            <person name="Foldi C."/>
            <person name="Dima B."/>
            <person name="Sanchez-Garcia M."/>
            <person name="Sanchez-Ramirez S."/>
            <person name="Szollosi G.J."/>
            <person name="Szarkandi J.G."/>
            <person name="Papp V."/>
            <person name="Albert L."/>
            <person name="Andreopoulos W."/>
            <person name="Angelini C."/>
            <person name="Antonin V."/>
            <person name="Barry K.W."/>
            <person name="Bougher N.L."/>
            <person name="Buchanan P."/>
            <person name="Buyck B."/>
            <person name="Bense V."/>
            <person name="Catcheside P."/>
            <person name="Chovatia M."/>
            <person name="Cooper J."/>
            <person name="Damon W."/>
            <person name="Desjardin D."/>
            <person name="Finy P."/>
            <person name="Geml J."/>
            <person name="Haridas S."/>
            <person name="Hughes K."/>
            <person name="Justo A."/>
            <person name="Karasinski D."/>
            <person name="Kautmanova I."/>
            <person name="Kiss B."/>
            <person name="Kocsube S."/>
            <person name="Kotiranta H."/>
            <person name="LaButti K.M."/>
            <person name="Lechner B.E."/>
            <person name="Liimatainen K."/>
            <person name="Lipzen A."/>
            <person name="Lukacs Z."/>
            <person name="Mihaltcheva S."/>
            <person name="Morgado L.N."/>
            <person name="Niskanen T."/>
            <person name="Noordeloos M.E."/>
            <person name="Ohm R.A."/>
            <person name="Ortiz-Santana B."/>
            <person name="Ovrebo C."/>
            <person name="Racz N."/>
            <person name="Riley R."/>
            <person name="Savchenko A."/>
            <person name="Shiryaev A."/>
            <person name="Soop K."/>
            <person name="Spirin V."/>
            <person name="Szebenyi C."/>
            <person name="Tomsovsky M."/>
            <person name="Tulloss R.E."/>
            <person name="Uehling J."/>
            <person name="Grigoriev I.V."/>
            <person name="Vagvolgyi C."/>
            <person name="Papp T."/>
            <person name="Martin F.M."/>
            <person name="Miettinen O."/>
            <person name="Hibbett D.S."/>
            <person name="Nagy L.G."/>
        </authorList>
    </citation>
    <scope>NUCLEOTIDE SEQUENCE [LARGE SCALE GENOMIC DNA]</scope>
    <source>
        <strain evidence="2 3">FP101781</strain>
    </source>
</reference>
<organism evidence="2 3">
    <name type="scientific">Coprinellus micaceus</name>
    <name type="common">Glistening ink-cap mushroom</name>
    <name type="synonym">Coprinus micaceus</name>
    <dbReference type="NCBI Taxonomy" id="71717"/>
    <lineage>
        <taxon>Eukaryota</taxon>
        <taxon>Fungi</taxon>
        <taxon>Dikarya</taxon>
        <taxon>Basidiomycota</taxon>
        <taxon>Agaricomycotina</taxon>
        <taxon>Agaricomycetes</taxon>
        <taxon>Agaricomycetidae</taxon>
        <taxon>Agaricales</taxon>
        <taxon>Agaricineae</taxon>
        <taxon>Psathyrellaceae</taxon>
        <taxon>Coprinellus</taxon>
    </lineage>
</organism>
<feature type="region of interest" description="Disordered" evidence="1">
    <location>
        <begin position="115"/>
        <end position="158"/>
    </location>
</feature>
<proteinExistence type="predicted"/>
<sequence length="207" mass="22734">MRLLKISLARPHAGVSGFGSATFRRVPSPLVPTSEISFYLTLPPFPHPVPHTTHPAPLFLRPHLTSFPLPTHLPRNVEHSEHPDILAHTQALKKPLPGVALGPLSAHLPLPPPLPRSPWRTIPKRKHATSHKSRLPTLPQPRASLGIHRPQTATPTNPGKRIRIRLAVEDKCPHSHKIDGVSEPPPFKVTQAFSPIGYPSTPPGLHH</sequence>
<feature type="region of interest" description="Disordered" evidence="1">
    <location>
        <begin position="175"/>
        <end position="207"/>
    </location>
</feature>
<evidence type="ECO:0000313" key="2">
    <source>
        <dbReference type="EMBL" id="TEB19944.1"/>
    </source>
</evidence>